<dbReference type="PANTHER" id="PTHR42643:SF35">
    <property type="entry name" value="IONOTROPIC RECEPTOR 68A, ISOFORM A"/>
    <property type="match status" value="1"/>
</dbReference>
<comment type="caution">
    <text evidence="10">The sequence shown here is derived from an EMBL/GenBank/DDBJ whole genome shotgun (WGS) entry which is preliminary data.</text>
</comment>
<keyword evidence="6" id="KW-0675">Receptor</keyword>
<evidence type="ECO:0000256" key="8">
    <source>
        <dbReference type="SAM" id="Phobius"/>
    </source>
</evidence>
<dbReference type="EMBL" id="JABDTM020026962">
    <property type="protein sequence ID" value="KAH0811222.1"/>
    <property type="molecule type" value="Genomic_DNA"/>
</dbReference>
<sequence length="573" mass="65972">MSFFVLVVLAIVGESQSDLNVPSKDFVTQQLENYFENYYKSYISKKQHDLCSYVNVGLEEARDISNWLIKTNPCPSIIPKLTEYTSKVLPSFGANFIFVSEVSGVNATIQSLKRNVLWDSRTEHHFIFCKPVKNLDFLPNLLQSIWMNHVLNFVVVFVFDHLEVFSFNPFNRNEIVNVSQHPNQFFADKLQNLHGYELRVSLFEQLSLLFKDVDRWYGMDYKILKMVTTTMNATFRIVEPAFNRKDHRAAYEDVTTDKTDFCFNSFFRTYDSSMTDAEFTYPHQHNKIVVVVPVGSESSKNNVVNVFSAVVWIYIAALLLITTTILTVGSTNGNNSFTQFLLYTINSLLGNGFPSFSTKRFTIKFQLMTFILGTIILRTAFNCFLISSIVSPSSVPQMTTIAELRSSKIPVYTSQVLADLLPKEYGLMDQYVIVSAEERSKKLYSLDRGGSYVVTLRIAKNFIETVESVQTDVPFYILEEPLVVGLNTYIFQKYSPYKDRVSQILLEELQFKFSKNREEDKKVALENHSEDEDNVVLTVRHFELVFYLLVVGLVLGILAFVTELLWKREKLLK</sequence>
<evidence type="ECO:0000256" key="6">
    <source>
        <dbReference type="ARBA" id="ARBA00023170"/>
    </source>
</evidence>
<organism evidence="10 11">
    <name type="scientific">Tenebrio molitor</name>
    <name type="common">Yellow mealworm beetle</name>
    <dbReference type="NCBI Taxonomy" id="7067"/>
    <lineage>
        <taxon>Eukaryota</taxon>
        <taxon>Metazoa</taxon>
        <taxon>Ecdysozoa</taxon>
        <taxon>Arthropoda</taxon>
        <taxon>Hexapoda</taxon>
        <taxon>Insecta</taxon>
        <taxon>Pterygota</taxon>
        <taxon>Neoptera</taxon>
        <taxon>Endopterygota</taxon>
        <taxon>Coleoptera</taxon>
        <taxon>Polyphaga</taxon>
        <taxon>Cucujiformia</taxon>
        <taxon>Tenebrionidae</taxon>
        <taxon>Tenebrio</taxon>
    </lineage>
</organism>
<evidence type="ECO:0000256" key="9">
    <source>
        <dbReference type="SAM" id="SignalP"/>
    </source>
</evidence>
<dbReference type="InterPro" id="IPR052192">
    <property type="entry name" value="Insect_Ionotropic_Sensory_Rcpt"/>
</dbReference>
<keyword evidence="11" id="KW-1185">Reference proteome</keyword>
<evidence type="ECO:0000256" key="1">
    <source>
        <dbReference type="ARBA" id="ARBA00004651"/>
    </source>
</evidence>
<keyword evidence="5 8" id="KW-0472">Membrane</keyword>
<dbReference type="PANTHER" id="PTHR42643">
    <property type="entry name" value="IONOTROPIC RECEPTOR 20A-RELATED"/>
    <property type="match status" value="1"/>
</dbReference>
<feature type="transmembrane region" description="Helical" evidence="8">
    <location>
        <begin position="544"/>
        <end position="566"/>
    </location>
</feature>
<gene>
    <name evidence="10" type="ORF">GEV33_011571</name>
</gene>
<dbReference type="Proteomes" id="UP000719412">
    <property type="component" value="Unassembled WGS sequence"/>
</dbReference>
<evidence type="ECO:0000256" key="4">
    <source>
        <dbReference type="ARBA" id="ARBA00022989"/>
    </source>
</evidence>
<keyword evidence="9" id="KW-0732">Signal</keyword>
<evidence type="ECO:0000256" key="7">
    <source>
        <dbReference type="ARBA" id="ARBA00023180"/>
    </source>
</evidence>
<feature type="transmembrane region" description="Helical" evidence="8">
    <location>
        <begin position="306"/>
        <end position="328"/>
    </location>
</feature>
<evidence type="ECO:0000313" key="10">
    <source>
        <dbReference type="EMBL" id="KAH0811222.1"/>
    </source>
</evidence>
<keyword evidence="4 8" id="KW-1133">Transmembrane helix</keyword>
<evidence type="ECO:0000256" key="2">
    <source>
        <dbReference type="ARBA" id="ARBA00022475"/>
    </source>
</evidence>
<feature type="transmembrane region" description="Helical" evidence="8">
    <location>
        <begin position="367"/>
        <end position="390"/>
    </location>
</feature>
<name>A0A8J6L8T6_TENMO</name>
<evidence type="ECO:0000313" key="11">
    <source>
        <dbReference type="Proteomes" id="UP000719412"/>
    </source>
</evidence>
<feature type="signal peptide" evidence="9">
    <location>
        <begin position="1"/>
        <end position="17"/>
    </location>
</feature>
<keyword evidence="2" id="KW-1003">Cell membrane</keyword>
<feature type="chain" id="PRO_5035241262" evidence="9">
    <location>
        <begin position="18"/>
        <end position="573"/>
    </location>
</feature>
<accession>A0A8J6L8T6</accession>
<reference evidence="10" key="2">
    <citation type="submission" date="2021-08" db="EMBL/GenBank/DDBJ databases">
        <authorList>
            <person name="Eriksson T."/>
        </authorList>
    </citation>
    <scope>NUCLEOTIDE SEQUENCE</scope>
    <source>
        <strain evidence="10">Stoneville</strain>
        <tissue evidence="10">Whole head</tissue>
    </source>
</reference>
<dbReference type="GO" id="GO:0005886">
    <property type="term" value="C:plasma membrane"/>
    <property type="evidence" value="ECO:0007669"/>
    <property type="project" value="UniProtKB-SubCell"/>
</dbReference>
<dbReference type="SUPFAM" id="SSF53850">
    <property type="entry name" value="Periplasmic binding protein-like II"/>
    <property type="match status" value="1"/>
</dbReference>
<comment type="subcellular location">
    <subcellularLocation>
        <location evidence="1">Cell membrane</location>
        <topology evidence="1">Multi-pass membrane protein</topology>
    </subcellularLocation>
</comment>
<dbReference type="Gene3D" id="3.40.190.10">
    <property type="entry name" value="Periplasmic binding protein-like II"/>
    <property type="match status" value="1"/>
</dbReference>
<evidence type="ECO:0000256" key="5">
    <source>
        <dbReference type="ARBA" id="ARBA00023136"/>
    </source>
</evidence>
<keyword evidence="3 8" id="KW-0812">Transmembrane</keyword>
<evidence type="ECO:0000256" key="3">
    <source>
        <dbReference type="ARBA" id="ARBA00022692"/>
    </source>
</evidence>
<proteinExistence type="predicted"/>
<protein>
    <submittedName>
        <fullName evidence="10">Uncharacterized protein</fullName>
    </submittedName>
</protein>
<keyword evidence="7" id="KW-0325">Glycoprotein</keyword>
<dbReference type="AlphaFoldDB" id="A0A8J6L8T6"/>
<reference evidence="10" key="1">
    <citation type="journal article" date="2020" name="J Insects Food Feed">
        <title>The yellow mealworm (Tenebrio molitor) genome: a resource for the emerging insects as food and feed industry.</title>
        <authorList>
            <person name="Eriksson T."/>
            <person name="Andere A."/>
            <person name="Kelstrup H."/>
            <person name="Emery V."/>
            <person name="Picard C."/>
        </authorList>
    </citation>
    <scope>NUCLEOTIDE SEQUENCE</scope>
    <source>
        <strain evidence="10">Stoneville</strain>
        <tissue evidence="10">Whole head</tissue>
    </source>
</reference>